<reference evidence="1" key="2">
    <citation type="journal article" date="2014" name="ISME J.">
        <title>Microbial stratification in low pH oxic and suboxic macroscopic growths along an acid mine drainage.</title>
        <authorList>
            <person name="Mendez-Garcia C."/>
            <person name="Mesa V."/>
            <person name="Sprenger R.R."/>
            <person name="Richter M."/>
            <person name="Diez M.S."/>
            <person name="Solano J."/>
            <person name="Bargiela R."/>
            <person name="Golyshina O.V."/>
            <person name="Manteca A."/>
            <person name="Ramos J.L."/>
            <person name="Gallego J.R."/>
            <person name="Llorente I."/>
            <person name="Martins Dos Santos V.A."/>
            <person name="Jensen O.N."/>
            <person name="Pelaez A.I."/>
            <person name="Sanchez J."/>
            <person name="Ferrer M."/>
        </authorList>
    </citation>
    <scope>NUCLEOTIDE SEQUENCE</scope>
</reference>
<organism evidence="1">
    <name type="scientific">mine drainage metagenome</name>
    <dbReference type="NCBI Taxonomy" id="410659"/>
    <lineage>
        <taxon>unclassified sequences</taxon>
        <taxon>metagenomes</taxon>
        <taxon>ecological metagenomes</taxon>
    </lineage>
</organism>
<evidence type="ECO:0000313" key="1">
    <source>
        <dbReference type="EMBL" id="EQD79746.1"/>
    </source>
</evidence>
<name>T1C2R4_9ZZZZ</name>
<comment type="caution">
    <text evidence="1">The sequence shown here is derived from an EMBL/GenBank/DDBJ whole genome shotgun (WGS) entry which is preliminary data.</text>
</comment>
<sequence>MKEKLFEQAEKVDRPREDTLARAFSSFQEASESLSRKYAGLEGKISELSRELRARDRALASQGQFLETILKSLPSGVLVLT</sequence>
<reference evidence="1" key="1">
    <citation type="submission" date="2013-08" db="EMBL/GenBank/DDBJ databases">
        <authorList>
            <person name="Mendez C."/>
            <person name="Richter M."/>
            <person name="Ferrer M."/>
            <person name="Sanchez J."/>
        </authorList>
    </citation>
    <scope>NUCLEOTIDE SEQUENCE</scope>
</reference>
<gene>
    <name evidence="1" type="ORF">B1B_00048</name>
</gene>
<feature type="non-terminal residue" evidence="1">
    <location>
        <position position="81"/>
    </location>
</feature>
<accession>T1C2R4</accession>
<proteinExistence type="predicted"/>
<dbReference type="EMBL" id="AUZY01000039">
    <property type="protein sequence ID" value="EQD79746.1"/>
    <property type="molecule type" value="Genomic_DNA"/>
</dbReference>
<dbReference type="AlphaFoldDB" id="T1C2R4"/>
<protein>
    <submittedName>
        <fullName evidence="1">Uncharacterized protein</fullName>
    </submittedName>
</protein>